<evidence type="ECO:0000313" key="1">
    <source>
        <dbReference type="EMBL" id="ADF54252.1"/>
    </source>
</evidence>
<name>D5BMB2_ZUNPS</name>
<dbReference type="EMBL" id="CP001650">
    <property type="protein sequence ID" value="ADF54252.1"/>
    <property type="molecule type" value="Genomic_DNA"/>
</dbReference>
<dbReference type="OrthoDB" id="6626310at2"/>
<dbReference type="eggNOG" id="ENOG502ZB6Y">
    <property type="taxonomic scope" value="Bacteria"/>
</dbReference>
<dbReference type="Proteomes" id="UP000001654">
    <property type="component" value="Chromosome"/>
</dbReference>
<protein>
    <recommendedName>
        <fullName evidence="3">Apea-like HEPN domain-containing protein</fullName>
    </recommendedName>
</protein>
<dbReference type="AlphaFoldDB" id="D5BMB2"/>
<evidence type="ECO:0008006" key="3">
    <source>
        <dbReference type="Google" id="ProtNLM"/>
    </source>
</evidence>
<keyword evidence="2" id="KW-1185">Reference proteome</keyword>
<dbReference type="STRING" id="655815.ZPR_3948"/>
<gene>
    <name evidence="1" type="ordered locus">ZPR_3948</name>
</gene>
<organism evidence="1 2">
    <name type="scientific">Zunongwangia profunda (strain DSM 18752 / CCTCC AB 206139 / SM-A87)</name>
    <name type="common">Wangia profunda</name>
    <dbReference type="NCBI Taxonomy" id="655815"/>
    <lineage>
        <taxon>Bacteria</taxon>
        <taxon>Pseudomonadati</taxon>
        <taxon>Bacteroidota</taxon>
        <taxon>Flavobacteriia</taxon>
        <taxon>Flavobacteriales</taxon>
        <taxon>Flavobacteriaceae</taxon>
        <taxon>Zunongwangia</taxon>
    </lineage>
</organism>
<dbReference type="RefSeq" id="WP_013073336.1">
    <property type="nucleotide sequence ID" value="NC_014041.1"/>
</dbReference>
<dbReference type="HOGENOM" id="CLU_466087_0_0_10"/>
<evidence type="ECO:0000313" key="2">
    <source>
        <dbReference type="Proteomes" id="UP000001654"/>
    </source>
</evidence>
<dbReference type="KEGG" id="zpr:ZPR_3948"/>
<reference evidence="1 2" key="1">
    <citation type="journal article" date="2010" name="BMC Genomics">
        <title>The complete genome of Zunongwangia profunda SM-A87 reveals its adaptation to the deep-sea environment and ecological role in sedimentary organic nitrogen degradation.</title>
        <authorList>
            <person name="Qin Q.L."/>
            <person name="Zhang X.Y."/>
            <person name="Wang X.M."/>
            <person name="Liu G.M."/>
            <person name="Chen X.L."/>
            <person name="Xie B.B."/>
            <person name="Dang H.Y."/>
            <person name="Zhou B.C."/>
            <person name="Yu J."/>
            <person name="Zhang Y.Z."/>
        </authorList>
    </citation>
    <scope>NUCLEOTIDE SEQUENCE [LARGE SCALE GENOMIC DNA]</scope>
    <source>
        <strain evidence="2">DSM 18752 / CCTCC AB 206139 / SM-A87</strain>
    </source>
</reference>
<sequence>MQKLNFNYQPNDLQRIFVEKGLELLYKDTIDSYRLRLHNPKSIIEELVNNCISARNGHLTNNEYTINTASETRKILEKKEDALNFQTISREYYLELLKSVKKQHYNVVIQASNLILKENRNYQELLIQKLEEYFQNYDPEKDLFESDIKHFLLIVHYLIIEYINLGYTKQYLYHYFRTIFVYTGDNLLTFNNRFEIWKNLCIKEKEKFTVIVEILGESFQHKTLQSINSNYTPVNARFRNLIPESTSEKVRNYLEEKKNSNLIALELKALDHFKSIELARSIIASDLDIYHLGYNNQLFRIDDNGAIIGSIQPEKASTVPINYQLDGYIRSSKKVFNKSLEKIKLLKINNVSEESIDKIISAVRYLRTGSESPELETKLLNYWIGLEYIFTLFNSQEKTIDVMRRYLPTCHGVIYIKRNLYDFHKALKRIGISHQIEEYNDNMQYLTKFRTYDEIKGASTNQLIKFRSSFYQKLVSDPSNINRSLEKHQENLIWNITRLYKIRNEIVHNAAVTDNISVNVSHLKYYLTFILNSLMDFMSNSPIDIDGDQKITIEDYFISQTIIFGALKGQKVNEYLKVNNPMESLS</sequence>
<accession>D5BMB2</accession>
<proteinExistence type="predicted"/>